<dbReference type="InterPro" id="IPR050194">
    <property type="entry name" value="Glycosyltransferase_grp1"/>
</dbReference>
<comment type="caution">
    <text evidence="3">The sequence shown here is derived from an EMBL/GenBank/DDBJ whole genome shotgun (WGS) entry which is preliminary data.</text>
</comment>
<dbReference type="PANTHER" id="PTHR45947:SF3">
    <property type="entry name" value="SULFOQUINOVOSYL TRANSFERASE SQD2"/>
    <property type="match status" value="1"/>
</dbReference>
<dbReference type="Gene3D" id="3.40.50.2000">
    <property type="entry name" value="Glycogen Phosphorylase B"/>
    <property type="match status" value="2"/>
</dbReference>
<dbReference type="CDD" id="cd03801">
    <property type="entry name" value="GT4_PimA-like"/>
    <property type="match status" value="1"/>
</dbReference>
<feature type="domain" description="Glycosyltransferase subfamily 4-like N-terminal" evidence="2">
    <location>
        <begin position="14"/>
        <end position="194"/>
    </location>
</feature>
<dbReference type="AlphaFoldDB" id="A0A1F6MDJ4"/>
<dbReference type="PANTHER" id="PTHR45947">
    <property type="entry name" value="SULFOQUINOVOSYL TRANSFERASE SQD2"/>
    <property type="match status" value="1"/>
</dbReference>
<accession>A0A1F6MDJ4</accession>
<proteinExistence type="predicted"/>
<gene>
    <name evidence="3" type="ORF">A3C90_00360</name>
</gene>
<evidence type="ECO:0000259" key="2">
    <source>
        <dbReference type="Pfam" id="PF13439"/>
    </source>
</evidence>
<dbReference type="STRING" id="1798683.A3C90_00360"/>
<dbReference type="Proteomes" id="UP000177457">
    <property type="component" value="Unassembled WGS sequence"/>
</dbReference>
<organism evidence="3 4">
    <name type="scientific">Candidatus Magasanikbacteria bacterium RIFCSPHIGHO2_02_FULL_51_14</name>
    <dbReference type="NCBI Taxonomy" id="1798683"/>
    <lineage>
        <taxon>Bacteria</taxon>
        <taxon>Candidatus Magasanikiibacteriota</taxon>
    </lineage>
</organism>
<sequence length="395" mass="44189">MKIAHIVSTYPPYYGGMGNVVFQTASALTERGHEVVVYAPGVYEEKEIKPAAVAPEKVHAPELTQRADYARRLRPTLQYGNAARMPQVARELDAFDIVHLHYPFFGTAGIVRRWKMKNPANPLVITYHMDTRGPGLKGLIFDYYGKYWMPKILRSADALIASSFDYLGVSDAQFVYRENKEKWKEIPFGVDTERFKPREKPRALFERHGLNPDAPTVIFVGGMDEAHYFKGIPVLLKALVRLEAGGTRLQAVFVGDGNLRSGFENAARLYGLSGSVRFVGHASDEELPYYYNMADLCVLPSINRGEAFGLVLLEAMASGVPVLATDLPGVRAVAKEGGFVVAPNDVEALKQGLSRYFEANDHIDELKRRVQQVAEEKYSWEIIGKRLEEVYLGIV</sequence>
<dbReference type="Pfam" id="PF00534">
    <property type="entry name" value="Glycos_transf_1"/>
    <property type="match status" value="1"/>
</dbReference>
<name>A0A1F6MDJ4_9BACT</name>
<dbReference type="Pfam" id="PF13439">
    <property type="entry name" value="Glyco_transf_4"/>
    <property type="match status" value="1"/>
</dbReference>
<dbReference type="GO" id="GO:0016757">
    <property type="term" value="F:glycosyltransferase activity"/>
    <property type="evidence" value="ECO:0007669"/>
    <property type="project" value="InterPro"/>
</dbReference>
<evidence type="ECO:0000313" key="4">
    <source>
        <dbReference type="Proteomes" id="UP000177457"/>
    </source>
</evidence>
<evidence type="ECO:0000259" key="1">
    <source>
        <dbReference type="Pfam" id="PF00534"/>
    </source>
</evidence>
<protein>
    <recommendedName>
        <fullName evidence="5">Glycosyltransferase subfamily 4-like N-terminal domain-containing protein</fullName>
    </recommendedName>
</protein>
<dbReference type="InterPro" id="IPR001296">
    <property type="entry name" value="Glyco_trans_1"/>
</dbReference>
<feature type="domain" description="Glycosyl transferase family 1" evidence="1">
    <location>
        <begin position="204"/>
        <end position="368"/>
    </location>
</feature>
<dbReference type="EMBL" id="MFQE01000077">
    <property type="protein sequence ID" value="OGH69553.1"/>
    <property type="molecule type" value="Genomic_DNA"/>
</dbReference>
<dbReference type="SUPFAM" id="SSF53756">
    <property type="entry name" value="UDP-Glycosyltransferase/glycogen phosphorylase"/>
    <property type="match status" value="1"/>
</dbReference>
<reference evidence="3 4" key="1">
    <citation type="journal article" date="2016" name="Nat. Commun.">
        <title>Thousands of microbial genomes shed light on interconnected biogeochemical processes in an aquifer system.</title>
        <authorList>
            <person name="Anantharaman K."/>
            <person name="Brown C.T."/>
            <person name="Hug L.A."/>
            <person name="Sharon I."/>
            <person name="Castelle C.J."/>
            <person name="Probst A.J."/>
            <person name="Thomas B.C."/>
            <person name="Singh A."/>
            <person name="Wilkins M.J."/>
            <person name="Karaoz U."/>
            <person name="Brodie E.L."/>
            <person name="Williams K.H."/>
            <person name="Hubbard S.S."/>
            <person name="Banfield J.F."/>
        </authorList>
    </citation>
    <scope>NUCLEOTIDE SEQUENCE [LARGE SCALE GENOMIC DNA]</scope>
</reference>
<dbReference type="InterPro" id="IPR028098">
    <property type="entry name" value="Glyco_trans_4-like_N"/>
</dbReference>
<evidence type="ECO:0008006" key="5">
    <source>
        <dbReference type="Google" id="ProtNLM"/>
    </source>
</evidence>
<evidence type="ECO:0000313" key="3">
    <source>
        <dbReference type="EMBL" id="OGH69553.1"/>
    </source>
</evidence>